<dbReference type="Gene3D" id="3.40.50.150">
    <property type="entry name" value="Vaccinia Virus protein VP39"/>
    <property type="match status" value="2"/>
</dbReference>
<dbReference type="InterPro" id="IPR000940">
    <property type="entry name" value="NNMT_TEMT_trans"/>
</dbReference>
<dbReference type="CDD" id="cd02440">
    <property type="entry name" value="AdoMet_MTases"/>
    <property type="match status" value="1"/>
</dbReference>
<gene>
    <name evidence="6" type="primary">LOC117347584</name>
</gene>
<keyword evidence="3" id="KW-0808">Transferase</keyword>
<dbReference type="GeneID" id="117347584"/>
<evidence type="ECO:0000256" key="3">
    <source>
        <dbReference type="ARBA" id="ARBA00022679"/>
    </source>
</evidence>
<evidence type="ECO:0000313" key="6">
    <source>
        <dbReference type="RefSeq" id="XP_033774593.1"/>
    </source>
</evidence>
<keyword evidence="2" id="KW-0489">Methyltransferase</keyword>
<sequence length="417" mass="46859">MTLQVIQKLKLDQLELEAEKKPQFRDKWMQKEAKVRGTVKRILKCDVTRSNPLEPLLLPAADCLLSFLCLQVASKDEDSFYCVLKNISSLLKPGGYLVTGGVLGGLEVGFDLAPAWDPGDYRAIIIKHLYYKERQAAEQRVKEFHQSPKGQNGIRFQYHKLPGAFNPKDYLETYYGAESGLLISDGYLQFILKNLYKTFTSAGDIKGDILVDIGSGASIYTFLSACESFTEIIATDYTDRNRQELKLWLNKEPEAFDWSAVVKLACELEGDRDKWTEKEAKVRETVKRVLKCDVTRNNPLEPLMLPAADCLLTCLCLQAACKNEDAVYSALKNMSSLLKPGGYLVMGGVLGSTFYTVGHKTFGNTPLHKDLLEKAISEAGFEILELVTQNHTYPVPITLSDYYGHYFILARKQSNTS</sequence>
<dbReference type="OrthoDB" id="10050085at2759"/>
<dbReference type="Proteomes" id="UP000515159">
    <property type="component" value="Chromosome 13"/>
</dbReference>
<dbReference type="PANTHER" id="PTHR10867">
    <property type="entry name" value="NNMT/PNMT/TEMT FAMILY MEMBER"/>
    <property type="match status" value="1"/>
</dbReference>
<keyword evidence="5" id="KW-1185">Reference proteome</keyword>
<name>A0A6P8PIS4_GEOSA</name>
<dbReference type="PANTHER" id="PTHR10867:SF32">
    <property type="entry name" value="NICOTINAMIDE N-METHYLTRANSFERASE"/>
    <property type="match status" value="1"/>
</dbReference>
<dbReference type="AlphaFoldDB" id="A0A6P8PIS4"/>
<dbReference type="RefSeq" id="XP_033774593.1">
    <property type="nucleotide sequence ID" value="XM_033918702.1"/>
</dbReference>
<proteinExistence type="inferred from homology"/>
<protein>
    <submittedName>
        <fullName evidence="6">Nicotinamide N-methyltransferase-like</fullName>
    </submittedName>
</protein>
<comment type="similarity">
    <text evidence="1">Belongs to the class I-like SAM-binding methyltransferase superfamily. NNMT/PNMT/TEMT family.</text>
</comment>
<evidence type="ECO:0000256" key="2">
    <source>
        <dbReference type="ARBA" id="ARBA00022603"/>
    </source>
</evidence>
<evidence type="ECO:0000313" key="5">
    <source>
        <dbReference type="Proteomes" id="UP000515159"/>
    </source>
</evidence>
<dbReference type="InterPro" id="IPR029063">
    <property type="entry name" value="SAM-dependent_MTases_sf"/>
</dbReference>
<dbReference type="Pfam" id="PF01234">
    <property type="entry name" value="NNMT_PNMT_TEMT"/>
    <property type="match status" value="2"/>
</dbReference>
<dbReference type="GO" id="GO:0008757">
    <property type="term" value="F:S-adenosylmethionine-dependent methyltransferase activity"/>
    <property type="evidence" value="ECO:0007669"/>
    <property type="project" value="UniProtKB-ARBA"/>
</dbReference>
<dbReference type="GO" id="GO:0032259">
    <property type="term" value="P:methylation"/>
    <property type="evidence" value="ECO:0007669"/>
    <property type="project" value="UniProtKB-KW"/>
</dbReference>
<reference evidence="6" key="1">
    <citation type="submission" date="2025-08" db="UniProtKB">
        <authorList>
            <consortium name="RefSeq"/>
        </authorList>
    </citation>
    <scope>IDENTIFICATION</scope>
</reference>
<evidence type="ECO:0000256" key="4">
    <source>
        <dbReference type="ARBA" id="ARBA00022691"/>
    </source>
</evidence>
<dbReference type="GO" id="GO:0008170">
    <property type="term" value="F:N-methyltransferase activity"/>
    <property type="evidence" value="ECO:0007669"/>
    <property type="project" value="TreeGrafter"/>
</dbReference>
<evidence type="ECO:0000256" key="1">
    <source>
        <dbReference type="ARBA" id="ARBA00007996"/>
    </source>
</evidence>
<dbReference type="FunFam" id="3.40.50.150:FF:000065">
    <property type="entry name" value="Phenylethanolamine N-methyltransferase"/>
    <property type="match status" value="1"/>
</dbReference>
<keyword evidence="4" id="KW-0949">S-adenosyl-L-methionine</keyword>
<dbReference type="SUPFAM" id="SSF53335">
    <property type="entry name" value="S-adenosyl-L-methionine-dependent methyltransferases"/>
    <property type="match status" value="2"/>
</dbReference>
<dbReference type="PROSITE" id="PS51681">
    <property type="entry name" value="SAM_MT_NNMT_PNMT_TEMT"/>
    <property type="match status" value="2"/>
</dbReference>
<dbReference type="InParanoid" id="A0A6P8PIS4"/>
<dbReference type="KEGG" id="gsh:117347584"/>
<organism evidence="5 6">
    <name type="scientific">Geotrypetes seraphini</name>
    <name type="common">Gaboon caecilian</name>
    <name type="synonym">Caecilia seraphini</name>
    <dbReference type="NCBI Taxonomy" id="260995"/>
    <lineage>
        <taxon>Eukaryota</taxon>
        <taxon>Metazoa</taxon>
        <taxon>Chordata</taxon>
        <taxon>Craniata</taxon>
        <taxon>Vertebrata</taxon>
        <taxon>Euteleostomi</taxon>
        <taxon>Amphibia</taxon>
        <taxon>Gymnophiona</taxon>
        <taxon>Geotrypetes</taxon>
    </lineage>
</organism>
<dbReference type="GO" id="GO:0005829">
    <property type="term" value="C:cytosol"/>
    <property type="evidence" value="ECO:0007669"/>
    <property type="project" value="TreeGrafter"/>
</dbReference>
<accession>A0A6P8PIS4</accession>
<dbReference type="FunCoup" id="A0A6P8PIS4">
    <property type="interactions" value="443"/>
</dbReference>